<sequence length="43" mass="4836">MKRKQGSTIFLKVVIFLVGIAVLAVCIFGLPQKKTLKKHFYNG</sequence>
<keyword evidence="1" id="KW-1133">Transmembrane helix</keyword>
<gene>
    <name evidence="2" type="ORF">BAOM_2761</name>
</gene>
<accession>A0A3T0KSU4</accession>
<evidence type="ECO:0000313" key="2">
    <source>
        <dbReference type="EMBL" id="AZV43370.1"/>
    </source>
</evidence>
<dbReference type="AlphaFoldDB" id="A0A3T0KSU4"/>
<feature type="transmembrane region" description="Helical" evidence="1">
    <location>
        <begin position="9"/>
        <end position="30"/>
    </location>
</feature>
<evidence type="ECO:0000313" key="3">
    <source>
        <dbReference type="Proteomes" id="UP000283095"/>
    </source>
</evidence>
<evidence type="ECO:0000256" key="1">
    <source>
        <dbReference type="SAM" id="Phobius"/>
    </source>
</evidence>
<dbReference type="Proteomes" id="UP000283095">
    <property type="component" value="Chromosome"/>
</dbReference>
<keyword evidence="1" id="KW-0812">Transmembrane</keyword>
<name>A0A3T0KSU4_9BACI</name>
<dbReference type="KEGG" id="pasa:BAOM_2761"/>
<protein>
    <submittedName>
        <fullName evidence="2">Uncharacterized protein</fullName>
    </submittedName>
</protein>
<dbReference type="EMBL" id="CP026095">
    <property type="protein sequence ID" value="AZV43370.1"/>
    <property type="molecule type" value="Genomic_DNA"/>
</dbReference>
<dbReference type="RefSeq" id="WP_306821257.1">
    <property type="nucleotide sequence ID" value="NZ_CP026095.1"/>
</dbReference>
<organism evidence="2 3">
    <name type="scientific">Peribacillus asahii</name>
    <dbReference type="NCBI Taxonomy" id="228899"/>
    <lineage>
        <taxon>Bacteria</taxon>
        <taxon>Bacillati</taxon>
        <taxon>Bacillota</taxon>
        <taxon>Bacilli</taxon>
        <taxon>Bacillales</taxon>
        <taxon>Bacillaceae</taxon>
        <taxon>Peribacillus</taxon>
    </lineage>
</organism>
<proteinExistence type="predicted"/>
<reference evidence="2 3" key="1">
    <citation type="submission" date="2018-01" db="EMBL/GenBank/DDBJ databases">
        <title>Bacillus asahii Genome sequencing and assembly.</title>
        <authorList>
            <person name="Jiang H."/>
            <person name="Feng Y."/>
            <person name="Zhao F."/>
            <person name="Lin X."/>
        </authorList>
    </citation>
    <scope>NUCLEOTIDE SEQUENCE [LARGE SCALE GENOMIC DNA]</scope>
    <source>
        <strain evidence="2 3">OM18</strain>
    </source>
</reference>
<keyword evidence="1" id="KW-0472">Membrane</keyword>